<comment type="caution">
    <text evidence="2">The sequence shown here is derived from an EMBL/GenBank/DDBJ whole genome shotgun (WGS) entry which is preliminary data.</text>
</comment>
<proteinExistence type="predicted"/>
<dbReference type="Proteomes" id="UP000282837">
    <property type="component" value="Unassembled WGS sequence"/>
</dbReference>
<keyword evidence="3" id="KW-1185">Reference proteome</keyword>
<dbReference type="RefSeq" id="WP_127707064.1">
    <property type="nucleotide sequence ID" value="NZ_SACO01000003.1"/>
</dbReference>
<keyword evidence="1" id="KW-0812">Transmembrane</keyword>
<keyword evidence="1" id="KW-1133">Transmembrane helix</keyword>
<dbReference type="OrthoDB" id="7257484at2"/>
<accession>A0A437N8P5</accession>
<dbReference type="AlphaFoldDB" id="A0A437N8P5"/>
<evidence type="ECO:0000256" key="1">
    <source>
        <dbReference type="SAM" id="Phobius"/>
    </source>
</evidence>
<feature type="transmembrane region" description="Helical" evidence="1">
    <location>
        <begin position="118"/>
        <end position="142"/>
    </location>
</feature>
<protein>
    <recommendedName>
        <fullName evidence="4">DUF829 domain-containing protein</fullName>
    </recommendedName>
</protein>
<dbReference type="EMBL" id="SACO01000003">
    <property type="protein sequence ID" value="RVU06301.1"/>
    <property type="molecule type" value="Genomic_DNA"/>
</dbReference>
<sequence>MQPFKRKIYYLGGYDPRGSRYYHDLLAQQVAAHNAAGAAPEGLLHLSARRRMGRNMGWDVNTPQLYAQTEFLVWDDLVRGDWSRSPIRLAMQAIGAYLHMLRGLDWDLAGRTPRGSRIAVFFPGVAYLLLPVLLPLILFDLLALAMPWWAALVGGLALGWGISFAALRWISALWLLRFVVFNDALAREMVSPDYQDRLAQAAERIRQAFTEEWDEVLFITHSNGSILAVPLMARLLDLCDGHIPPHFALVTLGNCMQLLACRKDAPWFGHMLDRLGQAEFRWLDIGSPTDGACAPLVPPCLGRTVESPAGLTQISPRWFRYCDAATYQARRRDKYTTHFDYLRRLDRPSALDFLGLTASARPLNASIAAFEAEQHG</sequence>
<evidence type="ECO:0008006" key="4">
    <source>
        <dbReference type="Google" id="ProtNLM"/>
    </source>
</evidence>
<evidence type="ECO:0000313" key="3">
    <source>
        <dbReference type="Proteomes" id="UP000282837"/>
    </source>
</evidence>
<feature type="transmembrane region" description="Helical" evidence="1">
    <location>
        <begin position="148"/>
        <end position="167"/>
    </location>
</feature>
<keyword evidence="1" id="KW-0472">Membrane</keyword>
<organism evidence="2 3">
    <name type="scientific">Novosphingobium umbonatum</name>
    <dbReference type="NCBI Taxonomy" id="1908524"/>
    <lineage>
        <taxon>Bacteria</taxon>
        <taxon>Pseudomonadati</taxon>
        <taxon>Pseudomonadota</taxon>
        <taxon>Alphaproteobacteria</taxon>
        <taxon>Sphingomonadales</taxon>
        <taxon>Sphingomonadaceae</taxon>
        <taxon>Novosphingobium</taxon>
    </lineage>
</organism>
<reference evidence="2 3" key="1">
    <citation type="submission" date="2019-01" db="EMBL/GenBank/DDBJ databases">
        <authorList>
            <person name="Chen W.-M."/>
        </authorList>
    </citation>
    <scope>NUCLEOTIDE SEQUENCE [LARGE SCALE GENOMIC DNA]</scope>
    <source>
        <strain evidence="2 3">FSY-9</strain>
    </source>
</reference>
<evidence type="ECO:0000313" key="2">
    <source>
        <dbReference type="EMBL" id="RVU06301.1"/>
    </source>
</evidence>
<name>A0A437N8P5_9SPHN</name>
<gene>
    <name evidence="2" type="ORF">EOE18_05580</name>
</gene>